<gene>
    <name evidence="1" type="ORF">FIV42_08145</name>
</gene>
<organism evidence="1 2">
    <name type="scientific">Persicimonas caeni</name>
    <dbReference type="NCBI Taxonomy" id="2292766"/>
    <lineage>
        <taxon>Bacteria</taxon>
        <taxon>Deltaproteobacteria</taxon>
        <taxon>Bradymonadales</taxon>
        <taxon>Bradymonadaceae</taxon>
        <taxon>Persicimonas</taxon>
    </lineage>
</organism>
<evidence type="ECO:0000313" key="1">
    <source>
        <dbReference type="EMBL" id="QDG50699.1"/>
    </source>
</evidence>
<name>A0A4Y6PRF7_PERCE</name>
<sequence length="74" mass="8709">MLEQILERLTPDPKVAVACALERVDDLTLEQCRLELYWMERWQEVGRLNRTTGPRVMAKLKDRITVRCKRKPAA</sequence>
<protein>
    <submittedName>
        <fullName evidence="1">Uncharacterized protein</fullName>
    </submittedName>
</protein>
<accession>A0A5B8Y1Z3</accession>
<dbReference type="Proteomes" id="UP000315995">
    <property type="component" value="Chromosome"/>
</dbReference>
<dbReference type="RefSeq" id="WP_141197191.1">
    <property type="nucleotide sequence ID" value="NZ_CP041186.1"/>
</dbReference>
<accession>A0A4Y6PRF7</accession>
<dbReference type="EMBL" id="CP041186">
    <property type="protein sequence ID" value="QDG50699.1"/>
    <property type="molecule type" value="Genomic_DNA"/>
</dbReference>
<evidence type="ECO:0000313" key="2">
    <source>
        <dbReference type="Proteomes" id="UP000315995"/>
    </source>
</evidence>
<reference evidence="1 2" key="1">
    <citation type="submission" date="2019-06" db="EMBL/GenBank/DDBJ databases">
        <title>Persicimonas caeni gen. nov., sp. nov., a predatory bacterium isolated from solar saltern.</title>
        <authorList>
            <person name="Wang S."/>
        </authorList>
    </citation>
    <scope>NUCLEOTIDE SEQUENCE [LARGE SCALE GENOMIC DNA]</scope>
    <source>
        <strain evidence="1 2">YN101</strain>
    </source>
</reference>
<dbReference type="AlphaFoldDB" id="A0A4Y6PRF7"/>
<keyword evidence="2" id="KW-1185">Reference proteome</keyword>
<proteinExistence type="predicted"/>